<comment type="caution">
    <text evidence="3">The sequence shown here is derived from an EMBL/GenBank/DDBJ whole genome shotgun (WGS) entry which is preliminary data.</text>
</comment>
<proteinExistence type="predicted"/>
<feature type="transmembrane region" description="Helical" evidence="2">
    <location>
        <begin position="60"/>
        <end position="81"/>
    </location>
</feature>
<organism evidence="3 4">
    <name type="scientific">Streptomyces flavotricini</name>
    <dbReference type="NCBI Taxonomy" id="66888"/>
    <lineage>
        <taxon>Bacteria</taxon>
        <taxon>Bacillati</taxon>
        <taxon>Actinomycetota</taxon>
        <taxon>Actinomycetes</taxon>
        <taxon>Kitasatosporales</taxon>
        <taxon>Streptomycetaceae</taxon>
        <taxon>Streptomyces</taxon>
    </lineage>
</organism>
<dbReference type="EMBL" id="JAINUL010000001">
    <property type="protein sequence ID" value="MCC0097676.1"/>
    <property type="molecule type" value="Genomic_DNA"/>
</dbReference>
<accession>A0ABS8E962</accession>
<keyword evidence="2" id="KW-1133">Transmembrane helix</keyword>
<protein>
    <submittedName>
        <fullName evidence="3">CU044_5270 family protein</fullName>
    </submittedName>
</protein>
<evidence type="ECO:0000256" key="1">
    <source>
        <dbReference type="SAM" id="MobiDB-lite"/>
    </source>
</evidence>
<keyword evidence="2" id="KW-0812">Transmembrane</keyword>
<evidence type="ECO:0000256" key="2">
    <source>
        <dbReference type="SAM" id="Phobius"/>
    </source>
</evidence>
<evidence type="ECO:0000313" key="4">
    <source>
        <dbReference type="Proteomes" id="UP001520654"/>
    </source>
</evidence>
<dbReference type="InterPro" id="IPR047789">
    <property type="entry name" value="CU044_5270-like"/>
</dbReference>
<feature type="region of interest" description="Disordered" evidence="1">
    <location>
        <begin position="164"/>
        <end position="186"/>
    </location>
</feature>
<keyword evidence="2" id="KW-0472">Membrane</keyword>
<evidence type="ECO:0000313" key="3">
    <source>
        <dbReference type="EMBL" id="MCC0097676.1"/>
    </source>
</evidence>
<keyword evidence="4" id="KW-1185">Reference proteome</keyword>
<name>A0ABS8E962_9ACTN</name>
<gene>
    <name evidence="3" type="ORF">K7B10_23425</name>
</gene>
<dbReference type="RefSeq" id="WP_229338867.1">
    <property type="nucleotide sequence ID" value="NZ_JAINUL010000001.1"/>
</dbReference>
<reference evidence="3 4" key="1">
    <citation type="submission" date="2021-08" db="EMBL/GenBank/DDBJ databases">
        <title>Genomic Architecture of Streptomyces flavotricini NGL1 and Streptomyces erythrochromogenes HMS4 With Differential Plant Beneficial attributes and laccase production capabilities.</title>
        <authorList>
            <person name="Salwan R."/>
            <person name="Kaur R."/>
            <person name="Sharma V."/>
        </authorList>
    </citation>
    <scope>NUCLEOTIDE SEQUENCE [LARGE SCALE GENOMIC DNA]</scope>
    <source>
        <strain evidence="3 4">NGL1</strain>
    </source>
</reference>
<dbReference type="Proteomes" id="UP001520654">
    <property type="component" value="Unassembled WGS sequence"/>
</dbReference>
<dbReference type="NCBIfam" id="NF038083">
    <property type="entry name" value="CU044_5270_fam"/>
    <property type="match status" value="1"/>
</dbReference>
<sequence length="335" mass="35283">MNAADDGRLDPSEGAETILRLPGLADTDLPFRGHRRIKEHLMRETARDARPARTPIRRPLALFLAAGAATCAVALAVTFGVSRFDERPPVARPEPAAVQLLDRVALVAQEAPAPTVRDGQFLYTKTTGHSTSLSETAGGGMAAARTDESAERWVSVDGTAGTLTRNAKGSATDPARGKDNASLNGPTYRFLESLPTDPDRLLETIYADTRLNHGGDSGSTTGPDQEAFVAIGDLLRTVEAPPGVSAALYRAAARIPGVILVPEATDAAGRTGVAIARVHKGERTEWIFDKGSLRLLGERTVLLKDSAWGKAGTPVTSVAIVGRGIADKAGQTPKQ</sequence>